<evidence type="ECO:0000259" key="6">
    <source>
        <dbReference type="Pfam" id="PF11919"/>
    </source>
</evidence>
<reference evidence="8 9" key="1">
    <citation type="submission" date="2010-05" db="EMBL/GenBank/DDBJ databases">
        <title>The Genome Sequence of Thecamonas trahens ATCC 50062.</title>
        <authorList>
            <consortium name="The Broad Institute Genome Sequencing Platform"/>
            <person name="Russ C."/>
            <person name="Cuomo C."/>
            <person name="Shea T."/>
            <person name="Young S.K."/>
            <person name="Zeng Q."/>
            <person name="Koehrsen M."/>
            <person name="Haas B."/>
            <person name="Borodovsky M."/>
            <person name="Guigo R."/>
            <person name="Alvarado L."/>
            <person name="Berlin A."/>
            <person name="Bochicchio J."/>
            <person name="Borenstein D."/>
            <person name="Chapman S."/>
            <person name="Chen Z."/>
            <person name="Freedman E."/>
            <person name="Gellesch M."/>
            <person name="Goldberg J."/>
            <person name="Griggs A."/>
            <person name="Gujja S."/>
            <person name="Heilman E."/>
            <person name="Heiman D."/>
            <person name="Hepburn T."/>
            <person name="Howarth C."/>
            <person name="Jen D."/>
            <person name="Larson L."/>
            <person name="Mehta T."/>
            <person name="Park D."/>
            <person name="Pearson M."/>
            <person name="Roberts A."/>
            <person name="Saif S."/>
            <person name="Shenoy N."/>
            <person name="Sisk P."/>
            <person name="Stolte C."/>
            <person name="Sykes S."/>
            <person name="Thomson T."/>
            <person name="Walk T."/>
            <person name="White J."/>
            <person name="Yandava C."/>
            <person name="Burger G."/>
            <person name="Gray M.W."/>
            <person name="Holland P.W.H."/>
            <person name="King N."/>
            <person name="Lang F.B.F."/>
            <person name="Roger A.J."/>
            <person name="Ruiz-Trillo I."/>
            <person name="Lander E."/>
            <person name="Nusbaum C."/>
        </authorList>
    </citation>
    <scope>NUCLEOTIDE SEQUENCE [LARGE SCALE GENOMIC DNA]</scope>
    <source>
        <strain evidence="8 9">ATCC 50062</strain>
    </source>
</reference>
<dbReference type="RefSeq" id="XP_013761403.1">
    <property type="nucleotide sequence ID" value="XM_013905949.1"/>
</dbReference>
<dbReference type="STRING" id="461836.A0A0L0DVU1"/>
<dbReference type="Proteomes" id="UP000054408">
    <property type="component" value="Unassembled WGS sequence"/>
</dbReference>
<dbReference type="GO" id="GO:0005829">
    <property type="term" value="C:cytosol"/>
    <property type="evidence" value="ECO:0007669"/>
    <property type="project" value="TreeGrafter"/>
</dbReference>
<evidence type="ECO:0000256" key="1">
    <source>
        <dbReference type="ARBA" id="ARBA00005739"/>
    </source>
</evidence>
<dbReference type="GO" id="GO:0010499">
    <property type="term" value="P:proteasomal ubiquitin-independent protein catabolic process"/>
    <property type="evidence" value="ECO:0007669"/>
    <property type="project" value="TreeGrafter"/>
</dbReference>
<accession>A0A0L0DVU1</accession>
<evidence type="ECO:0000313" key="9">
    <source>
        <dbReference type="Proteomes" id="UP000054408"/>
    </source>
</evidence>
<keyword evidence="9" id="KW-1185">Reference proteome</keyword>
<keyword evidence="3" id="KW-0227">DNA damage</keyword>
<organism evidence="8 9">
    <name type="scientific">Thecamonas trahens ATCC 50062</name>
    <dbReference type="NCBI Taxonomy" id="461836"/>
    <lineage>
        <taxon>Eukaryota</taxon>
        <taxon>Apusozoa</taxon>
        <taxon>Apusomonadida</taxon>
        <taxon>Apusomonadidae</taxon>
        <taxon>Thecamonas</taxon>
    </lineage>
</organism>
<dbReference type="GeneID" id="25561620"/>
<comment type="similarity">
    <text evidence="1">Belongs to the BLM10 family.</text>
</comment>
<keyword evidence="4" id="KW-0234">DNA repair</keyword>
<feature type="domain" description="Proteasome activator Blm10 middle HEAT repeats region" evidence="7">
    <location>
        <begin position="609"/>
        <end position="859"/>
    </location>
</feature>
<feature type="compositionally biased region" description="Basic residues" evidence="5">
    <location>
        <begin position="1749"/>
        <end position="1761"/>
    </location>
</feature>
<dbReference type="GO" id="GO:0005634">
    <property type="term" value="C:nucleus"/>
    <property type="evidence" value="ECO:0007669"/>
    <property type="project" value="TreeGrafter"/>
</dbReference>
<evidence type="ECO:0000259" key="7">
    <source>
        <dbReference type="Pfam" id="PF16507"/>
    </source>
</evidence>
<dbReference type="InterPro" id="IPR011989">
    <property type="entry name" value="ARM-like"/>
</dbReference>
<evidence type="ECO:0000256" key="2">
    <source>
        <dbReference type="ARBA" id="ARBA00022737"/>
    </source>
</evidence>
<feature type="domain" description="Proteasome activator Blm10 middle HEAT repeats region" evidence="7">
    <location>
        <begin position="347"/>
        <end position="561"/>
    </location>
</feature>
<dbReference type="InterPro" id="IPR016024">
    <property type="entry name" value="ARM-type_fold"/>
</dbReference>
<dbReference type="Pfam" id="PF11919">
    <property type="entry name" value="PSME4_C"/>
    <property type="match status" value="1"/>
</dbReference>
<dbReference type="OrthoDB" id="17907at2759"/>
<sequence length="1890" mass="204355">MAVSGLNARRAKVRASNHCPAVLLAPLGEERVYRQAIEWWERIDEGLQYVVATGDIGKGGKYLIRWLNRLEKGIELEFPLEDSPAAHAVSPRRISLIRSLFALATNERFSLRMQRQIFNPLAKLLDEPDMEFPDLEIDWRPLHHIVTSLYSESSCPDGMMPSASHASALYKVISRSRRLFPRSTAATVLDEAKPYIQPYAPGVTLKALLVATMFVPASHAPLKEWLPTLLEADKLIRSREWTTRLLSLLVEALEASVCEAERHAAVAAEVCKLLPDLIQRGISRLQLPGASGSGQADVALPQSGQQLMVPSSMTHLLGRSMFWIELGKAFVMAAANGSADSPAYSALETLLTMLKSYLHPSNSGRWQTALAVLLNTLATTVTEVAVAAPDAFAAPMRAKFVLLMERHMYVALYSKSHMLTKAGVAMAEACMTLEPRLVVEKMTLELTTSLQSVNEVHRTQAALQLLGAVLVPWFARSGFDHAGLGPRVQPEAASLELLLFFMDILLMGLDPNDMGKSVATIRTTFSLLSMMPLAARGTTAALFTDWALAFVDRAFSFYEQAEDVSMVASIGVDVGERAYSVRGGDRALGGGSLVASEGSDGWGYFSGVMAMFADALPRSMVADVARHVLQLIRGRLMMNALEQVRDVVSVLCGGSTLEKQKIAIDILAPPTLQIVRDELASGAGSQASANAPLLLWNLNVLAGIAQSRAFARDYADDIRALLPKIFALEHKGAAMLAAEFVRCILTALSETDHVGIAAMGPAEAEAMLASGDSPELLWRGPLPSLQKTRLELEWVVAADDAHRPFVEFAWEVFDCVWGEVETRLVAYACSAPGEEPLTKAQLHATLSLLAGLLQGSGRLLPESEYSGPDAQSETETTPRGDAAGGGDGLCSDAHEVLAQARPAMLSLEVLDMPTPARRGGWGHEQSRDDIGRVLHQMASKLSSHELSDVLGAQIVCECIRLHLAFRGVNKGEVSNAQSALINSLFETPLMNALCIASRSLAVIRTGLWWHHYEFVNRLVPPSETNVALLDDVFALARGPHAPIRAAAQETLAALLPRFTLTRARLLATALDALDAPGEVGDDVLTGSLYFINRGPELKFIMTRPELRTKLLVALGKTHRIEKLTVLARANALLHKVLSLDVAPFVQAPGPSGPVPGHLAQAVDEHASAVTAKAEAAHAATCSALLAELDEHPTMHWRHVGFIIMLLTNEMRTDAMPSAELLRLFLRKAVDELESIRNMALVGLCPILVLLSQALGLHPVHRPSAFQVEGDELPEAEVFGDQASFEAAEFVDPAWAGWSAAVPSTATVLRDLRPKHKLFTFSASEAQVAEQAQALVAEVRACFGEAEYLVRMVEVQQMSERGDEIGLAFLPSRAFTLSLGFALVGPETMLQVVTPCVGLVLSGMAANDASAWSSHALGAELMSAVGSASMYTPDVEAWQAAGEVVTTLLRAGLSLAKDSEGFEDWKVGLSALLEDHDPRRFGWLLNELAAAPRTASTSAQRVKALELVTLSVVVAGRRSVRWFEPLLDELAAARASELKQMRSVVMSFVSELLALGPRPAVDVWVSALLAEVQDEGAPAEVRSRRAKVLLSLVFNSSFKVGRGMESQLARVVPLVASAADDTDPAVPSYARLTLRFCGKLAVPSSMLEDVMTALTKCLAVREEASWRVRLSALSGIQSLILAQAPRLGAASAGGVGLARAVLDALLDPQREVCDAASHTLSGMMVCLPWLGVEVLLPLLDAAAQLPVRDVRRRNKKKRKGKKSKDTDGCAGPSAVDLSGTRLALCETDAKAVGDLAPDELDTRLRKVHAAVQGLIALLRTEPYEVTAWMVPVLVRVAKHQASPLPIRSTVSRYYAEFWRTHSDSFPLYASLFSADELETVREMVVAPTYFA</sequence>
<feature type="region of interest" description="Disordered" evidence="5">
    <location>
        <begin position="860"/>
        <end position="886"/>
    </location>
</feature>
<feature type="region of interest" description="Disordered" evidence="5">
    <location>
        <begin position="1749"/>
        <end position="1771"/>
    </location>
</feature>
<dbReference type="Gene3D" id="1.25.10.10">
    <property type="entry name" value="Leucine-rich Repeat Variant"/>
    <property type="match status" value="1"/>
</dbReference>
<evidence type="ECO:0000313" key="8">
    <source>
        <dbReference type="EMBL" id="KNC55633.1"/>
    </source>
</evidence>
<feature type="domain" description="Proteasome activator complex subunit 4 C-terminal" evidence="6">
    <location>
        <begin position="1804"/>
        <end position="1890"/>
    </location>
</feature>
<protein>
    <recommendedName>
        <fullName evidence="10">Proteasome activator subunit 4</fullName>
    </recommendedName>
</protein>
<dbReference type="GO" id="GO:0016504">
    <property type="term" value="F:peptidase activator activity"/>
    <property type="evidence" value="ECO:0007669"/>
    <property type="project" value="InterPro"/>
</dbReference>
<dbReference type="InterPro" id="IPR021843">
    <property type="entry name" value="PSME4_C"/>
</dbReference>
<evidence type="ECO:0000256" key="5">
    <source>
        <dbReference type="SAM" id="MobiDB-lite"/>
    </source>
</evidence>
<keyword evidence="2" id="KW-0677">Repeat</keyword>
<proteinExistence type="inferred from homology"/>
<gene>
    <name evidence="8" type="ORF">AMSG_01902</name>
</gene>
<evidence type="ECO:0008006" key="10">
    <source>
        <dbReference type="Google" id="ProtNLM"/>
    </source>
</evidence>
<dbReference type="PANTHER" id="PTHR32170">
    <property type="entry name" value="PROTEASOME ACTIVATOR COMPLEX SUBUNIT 4"/>
    <property type="match status" value="1"/>
</dbReference>
<dbReference type="InterPro" id="IPR032430">
    <property type="entry name" value="Blm10_mid"/>
</dbReference>
<dbReference type="InterPro" id="IPR035309">
    <property type="entry name" value="PSME4"/>
</dbReference>
<dbReference type="GO" id="GO:0006281">
    <property type="term" value="P:DNA repair"/>
    <property type="evidence" value="ECO:0007669"/>
    <property type="project" value="UniProtKB-KW"/>
</dbReference>
<dbReference type="eggNOG" id="KOG1851">
    <property type="taxonomic scope" value="Eukaryota"/>
</dbReference>
<dbReference type="Pfam" id="PF16507">
    <property type="entry name" value="HEAT_PSME4_mid"/>
    <property type="match status" value="2"/>
</dbReference>
<dbReference type="EMBL" id="GL349439">
    <property type="protein sequence ID" value="KNC55633.1"/>
    <property type="molecule type" value="Genomic_DNA"/>
</dbReference>
<dbReference type="PANTHER" id="PTHR32170:SF3">
    <property type="entry name" value="PROTEASOME ACTIVATOR COMPLEX SUBUNIT 4"/>
    <property type="match status" value="1"/>
</dbReference>
<name>A0A0L0DVU1_THETB</name>
<evidence type="ECO:0000256" key="4">
    <source>
        <dbReference type="ARBA" id="ARBA00023204"/>
    </source>
</evidence>
<dbReference type="GO" id="GO:0070628">
    <property type="term" value="F:proteasome binding"/>
    <property type="evidence" value="ECO:0007669"/>
    <property type="project" value="InterPro"/>
</dbReference>
<dbReference type="SUPFAM" id="SSF48371">
    <property type="entry name" value="ARM repeat"/>
    <property type="match status" value="1"/>
</dbReference>
<evidence type="ECO:0000256" key="3">
    <source>
        <dbReference type="ARBA" id="ARBA00022763"/>
    </source>
</evidence>